<keyword evidence="3" id="KW-1185">Reference proteome</keyword>
<evidence type="ECO:0000313" key="3">
    <source>
        <dbReference type="Proteomes" id="UP000887567"/>
    </source>
</evidence>
<proteinExistence type="predicted"/>
<dbReference type="OrthoDB" id="5983006at2759"/>
<evidence type="ECO:0000259" key="1">
    <source>
        <dbReference type="Pfam" id="PF20478"/>
    </source>
</evidence>
<reference evidence="2" key="1">
    <citation type="submission" date="2022-11" db="UniProtKB">
        <authorList>
            <consortium name="EnsemblMetazoa"/>
        </authorList>
    </citation>
    <scope>IDENTIFICATION</scope>
</reference>
<dbReference type="Proteomes" id="UP000887567">
    <property type="component" value="Unplaced"/>
</dbReference>
<dbReference type="PANTHER" id="PTHR36981">
    <property type="entry name" value="ZGC:195170"/>
    <property type="match status" value="1"/>
</dbReference>
<dbReference type="OMA" id="GSTHEQY"/>
<sequence length="129" mass="15108">MDNRCITIHPGFRNVCLDKWVLEVAAIGLKTRKGRSYLALYREGRKTESEFLRSVGYRQVIRFIFDYMGNSMRTPLPACVYHAIRAKFPSDNYEGFEEEEVEEEDDDEDEGDEMNNEVLLLSLFFGFFV</sequence>
<dbReference type="GeneID" id="114576318"/>
<dbReference type="EnsemblMetazoa" id="XM_028662725.1">
    <property type="protein sequence ID" value="XP_028518526.1"/>
    <property type="gene ID" value="LOC114576318"/>
</dbReference>
<feature type="domain" description="P2X purinoreceptor 7 intracellular" evidence="1">
    <location>
        <begin position="3"/>
        <end position="96"/>
    </location>
</feature>
<dbReference type="RefSeq" id="XP_028518526.1">
    <property type="nucleotide sequence ID" value="XM_028662725.1"/>
</dbReference>
<dbReference type="PANTHER" id="PTHR36981:SF1">
    <property type="entry name" value="P2X PURINORECEPTOR 7 INTRACELLULAR DOMAIN-CONTAINING PROTEIN"/>
    <property type="match status" value="1"/>
</dbReference>
<dbReference type="Pfam" id="PF20478">
    <property type="entry name" value="P2RX7_C"/>
    <property type="match status" value="1"/>
</dbReference>
<dbReference type="AlphaFoldDB" id="A0A913YWT5"/>
<dbReference type="KEGG" id="epa:114576318"/>
<name>A0A913YWT5_EXADI</name>
<evidence type="ECO:0000313" key="2">
    <source>
        <dbReference type="EnsemblMetazoa" id="XP_028518526.1"/>
    </source>
</evidence>
<organism evidence="2 3">
    <name type="scientific">Exaiptasia diaphana</name>
    <name type="common">Tropical sea anemone</name>
    <name type="synonym">Aiptasia pulchella</name>
    <dbReference type="NCBI Taxonomy" id="2652724"/>
    <lineage>
        <taxon>Eukaryota</taxon>
        <taxon>Metazoa</taxon>
        <taxon>Cnidaria</taxon>
        <taxon>Anthozoa</taxon>
        <taxon>Hexacorallia</taxon>
        <taxon>Actiniaria</taxon>
        <taxon>Aiptasiidae</taxon>
        <taxon>Exaiptasia</taxon>
    </lineage>
</organism>
<protein>
    <recommendedName>
        <fullName evidence="1">P2X purinoreceptor 7 intracellular domain-containing protein</fullName>
    </recommendedName>
</protein>
<dbReference type="InterPro" id="IPR046815">
    <property type="entry name" value="P2RX7_C"/>
</dbReference>
<accession>A0A913YWT5</accession>